<name>A0A1Y1Y0I4_9PLEO</name>
<evidence type="ECO:0000256" key="1">
    <source>
        <dbReference type="SAM" id="MobiDB-lite"/>
    </source>
</evidence>
<proteinExistence type="predicted"/>
<sequence>MQALTDVNAQMLSQQDGMLEYILQYLAAPTRHSHGRPPTAASEPSRRISISSDTASAPTSEGPIEAALRLGLALRSLLRPHQTYERDMPTALFLLSTVLRLASLLHDLLARLQGMLTQVINKNALCVFVFPPVWLGSLLLDERDDDRLRPLQMHSIAMALSTAEGLINEVIQLTERSLPDHINDASVAVDNGEGNPRDEFELRALTRALVAKQEAVVESISGLKDML</sequence>
<protein>
    <recommendedName>
        <fullName evidence="4">Aflatoxin regulatory protein domain-containing protein</fullName>
    </recommendedName>
</protein>
<gene>
    <name evidence="2" type="ORF">BCR34DRAFT_581437</name>
</gene>
<accession>A0A1Y1Y0I4</accession>
<dbReference type="OrthoDB" id="5410402at2759"/>
<evidence type="ECO:0008006" key="4">
    <source>
        <dbReference type="Google" id="ProtNLM"/>
    </source>
</evidence>
<comment type="caution">
    <text evidence="2">The sequence shown here is derived from an EMBL/GenBank/DDBJ whole genome shotgun (WGS) entry which is preliminary data.</text>
</comment>
<keyword evidence="3" id="KW-1185">Reference proteome</keyword>
<organism evidence="2 3">
    <name type="scientific">Clohesyomyces aquaticus</name>
    <dbReference type="NCBI Taxonomy" id="1231657"/>
    <lineage>
        <taxon>Eukaryota</taxon>
        <taxon>Fungi</taxon>
        <taxon>Dikarya</taxon>
        <taxon>Ascomycota</taxon>
        <taxon>Pezizomycotina</taxon>
        <taxon>Dothideomycetes</taxon>
        <taxon>Pleosporomycetidae</taxon>
        <taxon>Pleosporales</taxon>
        <taxon>Lindgomycetaceae</taxon>
        <taxon>Clohesyomyces</taxon>
    </lineage>
</organism>
<evidence type="ECO:0000313" key="3">
    <source>
        <dbReference type="Proteomes" id="UP000193144"/>
    </source>
</evidence>
<feature type="compositionally biased region" description="Polar residues" evidence="1">
    <location>
        <begin position="48"/>
        <end position="59"/>
    </location>
</feature>
<dbReference type="EMBL" id="MCFA01000456">
    <property type="protein sequence ID" value="ORX91510.1"/>
    <property type="molecule type" value="Genomic_DNA"/>
</dbReference>
<evidence type="ECO:0000313" key="2">
    <source>
        <dbReference type="EMBL" id="ORX91510.1"/>
    </source>
</evidence>
<dbReference type="AlphaFoldDB" id="A0A1Y1Y0I4"/>
<feature type="region of interest" description="Disordered" evidence="1">
    <location>
        <begin position="30"/>
        <end position="61"/>
    </location>
</feature>
<reference evidence="2 3" key="1">
    <citation type="submission" date="2016-07" db="EMBL/GenBank/DDBJ databases">
        <title>Pervasive Adenine N6-methylation of Active Genes in Fungi.</title>
        <authorList>
            <consortium name="DOE Joint Genome Institute"/>
            <person name="Mondo S.J."/>
            <person name="Dannebaum R.O."/>
            <person name="Kuo R.C."/>
            <person name="Labutti K."/>
            <person name="Haridas S."/>
            <person name="Kuo A."/>
            <person name="Salamov A."/>
            <person name="Ahrendt S.R."/>
            <person name="Lipzen A."/>
            <person name="Sullivan W."/>
            <person name="Andreopoulos W.B."/>
            <person name="Clum A."/>
            <person name="Lindquist E."/>
            <person name="Daum C."/>
            <person name="Ramamoorthy G.K."/>
            <person name="Gryganskyi A."/>
            <person name="Culley D."/>
            <person name="Magnuson J.K."/>
            <person name="James T.Y."/>
            <person name="O'Malley M.A."/>
            <person name="Stajich J.E."/>
            <person name="Spatafora J.W."/>
            <person name="Visel A."/>
            <person name="Grigoriev I.V."/>
        </authorList>
    </citation>
    <scope>NUCLEOTIDE SEQUENCE [LARGE SCALE GENOMIC DNA]</scope>
    <source>
        <strain evidence="2 3">CBS 115471</strain>
    </source>
</reference>
<dbReference type="Proteomes" id="UP000193144">
    <property type="component" value="Unassembled WGS sequence"/>
</dbReference>